<dbReference type="PROSITE" id="PS50005">
    <property type="entry name" value="TPR"/>
    <property type="match status" value="2"/>
</dbReference>
<feature type="repeat" description="TPR" evidence="1">
    <location>
        <begin position="127"/>
        <end position="160"/>
    </location>
</feature>
<keyword evidence="2" id="KW-0732">Signal</keyword>
<dbReference type="Pfam" id="PF14559">
    <property type="entry name" value="TPR_19"/>
    <property type="match status" value="1"/>
</dbReference>
<dbReference type="SUPFAM" id="SSF48452">
    <property type="entry name" value="TPR-like"/>
    <property type="match status" value="1"/>
</dbReference>
<evidence type="ECO:0000256" key="2">
    <source>
        <dbReference type="SAM" id="SignalP"/>
    </source>
</evidence>
<feature type="chain" id="PRO_5001801332" evidence="2">
    <location>
        <begin position="21"/>
        <end position="281"/>
    </location>
</feature>
<sequence length="281" mass="32660">MYKIFSLIFFALTLNLSAQSQMKFDKKFVQSEDKWIAFQADSTGAHNFGFIYIDSQAGLTFDFKGTFIIDASGKFIPTIRDKTSSMKFRLQPNNTLVAFIPESKFQELHIDKIPEWLKFYKKEEGSIKQLYDWGYMYNGWNECQKALEYLEKADKINPEYKGLQVEMAFSYNGLKQYQKAVEVLQKALKSNPLDAYTNKELIYAEVKNDHLEEAKVVCRKVFKECKDKTYHGENAFNILGAYYEKKDIKNFDSWLAEANIYIVGNPKLKSLAEQMKAQLGQ</sequence>
<keyword evidence="4" id="KW-1185">Reference proteome</keyword>
<organism evidence="3 4">
    <name type="scientific">Flavobacterium reichenbachii</name>
    <dbReference type="NCBI Taxonomy" id="362418"/>
    <lineage>
        <taxon>Bacteria</taxon>
        <taxon>Pseudomonadati</taxon>
        <taxon>Bacteroidota</taxon>
        <taxon>Flavobacteriia</taxon>
        <taxon>Flavobacteriales</taxon>
        <taxon>Flavobacteriaceae</taxon>
        <taxon>Flavobacterium</taxon>
    </lineage>
</organism>
<dbReference type="eggNOG" id="COG0457">
    <property type="taxonomic scope" value="Bacteria"/>
</dbReference>
<dbReference type="InterPro" id="IPR011990">
    <property type="entry name" value="TPR-like_helical_dom_sf"/>
</dbReference>
<feature type="repeat" description="TPR" evidence="1">
    <location>
        <begin position="161"/>
        <end position="194"/>
    </location>
</feature>
<reference evidence="3 4" key="1">
    <citation type="submission" date="2014-07" db="EMBL/GenBank/DDBJ databases">
        <title>Genome of Flavobacterium reichenbachii LMG 25512.</title>
        <authorList>
            <person name="Stropko S.J."/>
            <person name="Pipes S.E."/>
            <person name="Newman J.D."/>
        </authorList>
    </citation>
    <scope>NUCLEOTIDE SEQUENCE [LARGE SCALE GENOMIC DNA]</scope>
    <source>
        <strain evidence="3 4">LMG 25512</strain>
    </source>
</reference>
<protein>
    <submittedName>
        <fullName evidence="3">Uncharacterized protein</fullName>
    </submittedName>
</protein>
<feature type="signal peptide" evidence="2">
    <location>
        <begin position="1"/>
        <end position="20"/>
    </location>
</feature>
<evidence type="ECO:0000313" key="3">
    <source>
        <dbReference type="EMBL" id="KFF04841.1"/>
    </source>
</evidence>
<dbReference type="STRING" id="362418.IW19_04535"/>
<dbReference type="Gene3D" id="1.25.40.10">
    <property type="entry name" value="Tetratricopeptide repeat domain"/>
    <property type="match status" value="1"/>
</dbReference>
<dbReference type="InterPro" id="IPR019734">
    <property type="entry name" value="TPR_rpt"/>
</dbReference>
<dbReference type="OrthoDB" id="672063at2"/>
<dbReference type="EMBL" id="JPRL01000001">
    <property type="protein sequence ID" value="KFF04841.1"/>
    <property type="molecule type" value="Genomic_DNA"/>
</dbReference>
<comment type="caution">
    <text evidence="3">The sequence shown here is derived from an EMBL/GenBank/DDBJ whole genome shotgun (WGS) entry which is preliminary data.</text>
</comment>
<gene>
    <name evidence="3" type="ORF">IW19_04535</name>
</gene>
<evidence type="ECO:0000256" key="1">
    <source>
        <dbReference type="PROSITE-ProRule" id="PRU00339"/>
    </source>
</evidence>
<proteinExistence type="predicted"/>
<keyword evidence="1" id="KW-0802">TPR repeat</keyword>
<evidence type="ECO:0000313" key="4">
    <source>
        <dbReference type="Proteomes" id="UP000028715"/>
    </source>
</evidence>
<accession>A0A085ZK77</accession>
<name>A0A085ZK77_9FLAO</name>
<dbReference type="AlphaFoldDB" id="A0A085ZK77"/>
<dbReference type="SMART" id="SM00028">
    <property type="entry name" value="TPR"/>
    <property type="match status" value="2"/>
</dbReference>
<dbReference type="Proteomes" id="UP000028715">
    <property type="component" value="Unassembled WGS sequence"/>
</dbReference>